<accession>A0A437PCP4</accession>
<keyword evidence="1" id="KW-1133">Transmembrane helix</keyword>
<reference evidence="2 3" key="1">
    <citation type="submission" date="2019-01" db="EMBL/GenBank/DDBJ databases">
        <title>Genome sequences of Streptomyces and Rhizobium isolates collected from root and soil.</title>
        <authorList>
            <person name="Chhettri S."/>
            <person name="Sevigny J.L."/>
            <person name="Sen A."/>
            <person name="Ennis N."/>
            <person name="Tisa L."/>
        </authorList>
    </citation>
    <scope>NUCLEOTIDE SEQUENCE [LARGE SCALE GENOMIC DNA]</scope>
    <source>
        <strain evidence="2 3">San01</strain>
    </source>
</reference>
<proteinExistence type="predicted"/>
<dbReference type="Proteomes" id="UP000283128">
    <property type="component" value="Unassembled WGS sequence"/>
</dbReference>
<organism evidence="2 3">
    <name type="scientific">Streptomyces antnestii</name>
    <dbReference type="NCBI Taxonomy" id="2494256"/>
    <lineage>
        <taxon>Bacteria</taxon>
        <taxon>Bacillati</taxon>
        <taxon>Actinomycetota</taxon>
        <taxon>Actinomycetes</taxon>
        <taxon>Kitasatosporales</taxon>
        <taxon>Streptomycetaceae</taxon>
        <taxon>Streptomyces</taxon>
    </lineage>
</organism>
<keyword evidence="3" id="KW-1185">Reference proteome</keyword>
<sequence>MRVFVLCAWLVTAALGSYLATVWIRNGGLRQQRTPGVTRLPLWLVLGHVTLAVGGLVAWGVFLLGDARSSAWAACAVVLVVAALGFTMLLRWLPSSGRHSQSGTAERHFPLAAVVAHGMSAGATVLLVVLVVIRRM</sequence>
<feature type="transmembrane region" description="Helical" evidence="1">
    <location>
        <begin position="71"/>
        <end position="93"/>
    </location>
</feature>
<keyword evidence="1" id="KW-0812">Transmembrane</keyword>
<dbReference type="AlphaFoldDB" id="A0A437PCP4"/>
<protein>
    <recommendedName>
        <fullName evidence="4">DUF2269 family protein</fullName>
    </recommendedName>
</protein>
<keyword evidence="1" id="KW-0472">Membrane</keyword>
<feature type="transmembrane region" description="Helical" evidence="1">
    <location>
        <begin position="113"/>
        <end position="133"/>
    </location>
</feature>
<gene>
    <name evidence="2" type="ORF">EOT10_28810</name>
</gene>
<comment type="caution">
    <text evidence="2">The sequence shown here is derived from an EMBL/GenBank/DDBJ whole genome shotgun (WGS) entry which is preliminary data.</text>
</comment>
<evidence type="ECO:0008006" key="4">
    <source>
        <dbReference type="Google" id="ProtNLM"/>
    </source>
</evidence>
<evidence type="ECO:0000256" key="1">
    <source>
        <dbReference type="SAM" id="Phobius"/>
    </source>
</evidence>
<evidence type="ECO:0000313" key="3">
    <source>
        <dbReference type="Proteomes" id="UP000283128"/>
    </source>
</evidence>
<dbReference type="RefSeq" id="WP_127831257.1">
    <property type="nucleotide sequence ID" value="NZ_RZYA01000016.1"/>
</dbReference>
<dbReference type="OrthoDB" id="4559777at2"/>
<dbReference type="EMBL" id="RZYA01000016">
    <property type="protein sequence ID" value="RVU20003.1"/>
    <property type="molecule type" value="Genomic_DNA"/>
</dbReference>
<evidence type="ECO:0000313" key="2">
    <source>
        <dbReference type="EMBL" id="RVU20003.1"/>
    </source>
</evidence>
<name>A0A437PCP4_9ACTN</name>
<feature type="transmembrane region" description="Helical" evidence="1">
    <location>
        <begin position="40"/>
        <end position="64"/>
    </location>
</feature>